<keyword evidence="2" id="KW-1185">Reference proteome</keyword>
<dbReference type="RefSeq" id="WP_127123924.1">
    <property type="nucleotide sequence ID" value="NZ_BHXQ01000007.1"/>
</dbReference>
<name>A0A401UEI6_9BACT</name>
<comment type="caution">
    <text evidence="1">The sequence shown here is derived from an EMBL/GenBank/DDBJ whole genome shotgun (WGS) entry which is preliminary data.</text>
</comment>
<organism evidence="1 2">
    <name type="scientific">Chryseotalea sanaruensis</name>
    <dbReference type="NCBI Taxonomy" id="2482724"/>
    <lineage>
        <taxon>Bacteria</taxon>
        <taxon>Pseudomonadati</taxon>
        <taxon>Bacteroidota</taxon>
        <taxon>Cytophagia</taxon>
        <taxon>Cytophagales</taxon>
        <taxon>Chryseotaleaceae</taxon>
        <taxon>Chryseotalea</taxon>
    </lineage>
</organism>
<dbReference type="AlphaFoldDB" id="A0A401UEI6"/>
<gene>
    <name evidence="1" type="ORF">SanaruYs_35150</name>
</gene>
<dbReference type="EMBL" id="BHXQ01000007">
    <property type="protein sequence ID" value="GCC53272.1"/>
    <property type="molecule type" value="Genomic_DNA"/>
</dbReference>
<reference evidence="1 2" key="1">
    <citation type="submission" date="2018-11" db="EMBL/GenBank/DDBJ databases">
        <title>Chryseotalea sanarue gen. nov., sp., nov., a member of the family Cytophagaceae, isolated from a brackish lake in Hamamatsu Japan.</title>
        <authorList>
            <person name="Maejima Y."/>
            <person name="Iino T."/>
            <person name="Muraguchi Y."/>
            <person name="Fukuda K."/>
            <person name="Ohkuma M."/>
            <person name="Moriuchi R."/>
            <person name="Dohra H."/>
            <person name="Kimbara K."/>
            <person name="Shintani M."/>
        </authorList>
    </citation>
    <scope>NUCLEOTIDE SEQUENCE [LARGE SCALE GENOMIC DNA]</scope>
    <source>
        <strain evidence="1 2">Ys</strain>
    </source>
</reference>
<evidence type="ECO:0008006" key="3">
    <source>
        <dbReference type="Google" id="ProtNLM"/>
    </source>
</evidence>
<protein>
    <recommendedName>
        <fullName evidence="3">Outer membrane protein beta-barrel domain-containing protein</fullName>
    </recommendedName>
</protein>
<evidence type="ECO:0000313" key="1">
    <source>
        <dbReference type="EMBL" id="GCC53272.1"/>
    </source>
</evidence>
<accession>A0A401UEI6</accession>
<sequence length="236" mass="26139">MKTKTSLSALKGVLIVITLLITSIAQGQLMRSTNRDIAAAKRDHLGFTVSFGVRSSVLSSNYAAIDGMQALEEGGSAGLVWGSRAFETKLVIGYYYSAAQVKHTTDMIEMEATSNFYPLRALKKEDSRINPYFSMGVTKNYYKLYGYYTTEENSQINYSVSREPYIGKLDVYNASLGAGVAINLLNNYDFVKLFAATQYNKPFSTIASNDFRQTQTSGQWSFNLGVSFGTNRLKGN</sequence>
<evidence type="ECO:0000313" key="2">
    <source>
        <dbReference type="Proteomes" id="UP000288227"/>
    </source>
</evidence>
<proteinExistence type="predicted"/>
<dbReference type="Proteomes" id="UP000288227">
    <property type="component" value="Unassembled WGS sequence"/>
</dbReference>